<evidence type="ECO:0000256" key="1">
    <source>
        <dbReference type="SAM" id="MobiDB-lite"/>
    </source>
</evidence>
<organism evidence="3 4">
    <name type="scientific">Perkinsus olseni</name>
    <name type="common">Perkinsus atlanticus</name>
    <dbReference type="NCBI Taxonomy" id="32597"/>
    <lineage>
        <taxon>Eukaryota</taxon>
        <taxon>Sar</taxon>
        <taxon>Alveolata</taxon>
        <taxon>Perkinsozoa</taxon>
        <taxon>Perkinsea</taxon>
        <taxon>Perkinsida</taxon>
        <taxon>Perkinsidae</taxon>
        <taxon>Perkinsus</taxon>
    </lineage>
</organism>
<sequence length="461" mass="51922">MKLISVIELLAVVEASTVGNELQLTPGVYVSDDKLPGGHDLAMEVFEDQTLLLRVATESDVIISPTLKGYPRPDGNYSLMQPGYRVQEFGTFCKTVNKRLNVVVDTYAFTVSLQEGRLYLNVIDLGVHRLRPRKDSTALAREKAPVLKRKSNGKDTALPKRLRSSSEQPSTSHGENTHLPSLVRKYSGHWYSTIGINLEISQNFSAEFEFTILASGESKSTGWMRLKRIVAEGEEFFVLNDYTIGDMEVFDWASRMAGYRFSASPRLVNIFSPSESGVEIFIGGEKVKLERYEPPYAMLNYAGFGGHKFVVIYDDVTIDDGSVFNSDSEVSYRDTVYSATLNNDTVSVVMDPSITMYVLTDSRTHAYHTGACEAFKRDTRLPLQYMNFNCSHRSYSQDLVRTRGNFAYDQGDEIFFYYLGLPDQAELPPHEASTDFDDPVKIEPLRDITADLFNNGTLEFR</sequence>
<feature type="compositionally biased region" description="Basic and acidic residues" evidence="1">
    <location>
        <begin position="136"/>
        <end position="145"/>
    </location>
</feature>
<accession>A0A7J6U7B6</accession>
<evidence type="ECO:0000313" key="4">
    <source>
        <dbReference type="Proteomes" id="UP000574390"/>
    </source>
</evidence>
<keyword evidence="2" id="KW-0732">Signal</keyword>
<dbReference type="Proteomes" id="UP000574390">
    <property type="component" value="Unassembled WGS sequence"/>
</dbReference>
<feature type="region of interest" description="Disordered" evidence="1">
    <location>
        <begin position="136"/>
        <end position="179"/>
    </location>
</feature>
<name>A0A7J6U7B6_PEROL</name>
<protein>
    <submittedName>
        <fullName evidence="3">Uncharacterized protein</fullName>
    </submittedName>
</protein>
<comment type="caution">
    <text evidence="3">The sequence shown here is derived from an EMBL/GenBank/DDBJ whole genome shotgun (WGS) entry which is preliminary data.</text>
</comment>
<dbReference type="EMBL" id="JABANM010001996">
    <property type="protein sequence ID" value="KAF4753328.1"/>
    <property type="molecule type" value="Genomic_DNA"/>
</dbReference>
<feature type="signal peptide" evidence="2">
    <location>
        <begin position="1"/>
        <end position="15"/>
    </location>
</feature>
<feature type="chain" id="PRO_5029561036" evidence="2">
    <location>
        <begin position="16"/>
        <end position="461"/>
    </location>
</feature>
<evidence type="ECO:0000313" key="3">
    <source>
        <dbReference type="EMBL" id="KAF4753328.1"/>
    </source>
</evidence>
<gene>
    <name evidence="3" type="ORF">FOZ62_029949</name>
</gene>
<feature type="compositionally biased region" description="Polar residues" evidence="1">
    <location>
        <begin position="165"/>
        <end position="174"/>
    </location>
</feature>
<dbReference type="AlphaFoldDB" id="A0A7J6U7B6"/>
<evidence type="ECO:0000256" key="2">
    <source>
        <dbReference type="SAM" id="SignalP"/>
    </source>
</evidence>
<proteinExistence type="predicted"/>
<reference evidence="3 4" key="1">
    <citation type="submission" date="2020-04" db="EMBL/GenBank/DDBJ databases">
        <title>Perkinsus olseni comparative genomics.</title>
        <authorList>
            <person name="Bogema D.R."/>
        </authorList>
    </citation>
    <scope>NUCLEOTIDE SEQUENCE [LARGE SCALE GENOMIC DNA]</scope>
    <source>
        <strain evidence="3">ATCC PRA-205</strain>
    </source>
</reference>